<keyword evidence="2" id="KW-1133">Transmembrane helix</keyword>
<dbReference type="AlphaFoldDB" id="A0A4Y2C7C6"/>
<organism evidence="3 4">
    <name type="scientific">Araneus ventricosus</name>
    <name type="common">Orbweaver spider</name>
    <name type="synonym">Epeira ventricosa</name>
    <dbReference type="NCBI Taxonomy" id="182803"/>
    <lineage>
        <taxon>Eukaryota</taxon>
        <taxon>Metazoa</taxon>
        <taxon>Ecdysozoa</taxon>
        <taxon>Arthropoda</taxon>
        <taxon>Chelicerata</taxon>
        <taxon>Arachnida</taxon>
        <taxon>Araneae</taxon>
        <taxon>Araneomorphae</taxon>
        <taxon>Entelegynae</taxon>
        <taxon>Araneoidea</taxon>
        <taxon>Araneidae</taxon>
        <taxon>Araneus</taxon>
    </lineage>
</organism>
<evidence type="ECO:0000256" key="1">
    <source>
        <dbReference type="SAM" id="MobiDB-lite"/>
    </source>
</evidence>
<evidence type="ECO:0000313" key="3">
    <source>
        <dbReference type="EMBL" id="GBM00273.1"/>
    </source>
</evidence>
<keyword evidence="2" id="KW-0472">Membrane</keyword>
<name>A0A4Y2C7C6_ARAVE</name>
<dbReference type="Proteomes" id="UP000499080">
    <property type="component" value="Unassembled WGS sequence"/>
</dbReference>
<proteinExistence type="predicted"/>
<accession>A0A4Y2C7C6</accession>
<dbReference type="EMBL" id="BGPR01000155">
    <property type="protein sequence ID" value="GBM00273.1"/>
    <property type="molecule type" value="Genomic_DNA"/>
</dbReference>
<reference evidence="3 4" key="1">
    <citation type="journal article" date="2019" name="Sci. Rep.">
        <title>Orb-weaving spider Araneus ventricosus genome elucidates the spidroin gene catalogue.</title>
        <authorList>
            <person name="Kono N."/>
            <person name="Nakamura H."/>
            <person name="Ohtoshi R."/>
            <person name="Moran D.A.P."/>
            <person name="Shinohara A."/>
            <person name="Yoshida Y."/>
            <person name="Fujiwara M."/>
            <person name="Mori M."/>
            <person name="Tomita M."/>
            <person name="Arakawa K."/>
        </authorList>
    </citation>
    <scope>NUCLEOTIDE SEQUENCE [LARGE SCALE GENOMIC DNA]</scope>
</reference>
<comment type="caution">
    <text evidence="3">The sequence shown here is derived from an EMBL/GenBank/DDBJ whole genome shotgun (WGS) entry which is preliminary data.</text>
</comment>
<evidence type="ECO:0000256" key="2">
    <source>
        <dbReference type="SAM" id="Phobius"/>
    </source>
</evidence>
<feature type="region of interest" description="Disordered" evidence="1">
    <location>
        <begin position="55"/>
        <end position="96"/>
    </location>
</feature>
<protein>
    <submittedName>
        <fullName evidence="3">Uncharacterized protein</fullName>
    </submittedName>
</protein>
<keyword evidence="2" id="KW-0812">Transmembrane</keyword>
<sequence length="96" mass="11288">MVSAVICDNLAFTILIYAAIKLCLLVISYIYINQLEVFQRIVDSVAEGRRELEAEKRKLEAEERKLEDEKRKLEDDQRKLEDEQRKSEAEASEKRN</sequence>
<feature type="transmembrane region" description="Helical" evidence="2">
    <location>
        <begin position="12"/>
        <end position="32"/>
    </location>
</feature>
<gene>
    <name evidence="3" type="ORF">AVEN_32622_1</name>
</gene>
<evidence type="ECO:0000313" key="4">
    <source>
        <dbReference type="Proteomes" id="UP000499080"/>
    </source>
</evidence>
<keyword evidence="4" id="KW-1185">Reference proteome</keyword>